<dbReference type="InterPro" id="IPR036997">
    <property type="entry name" value="PA28_C_sf"/>
</dbReference>
<dbReference type="SUPFAM" id="SSF47216">
    <property type="entry name" value="Proteasome activator"/>
    <property type="match status" value="1"/>
</dbReference>
<dbReference type="InterPro" id="IPR003186">
    <property type="entry name" value="PA28_C"/>
</dbReference>
<organism evidence="2">
    <name type="scientific">Trepomonas sp. PC1</name>
    <dbReference type="NCBI Taxonomy" id="1076344"/>
    <lineage>
        <taxon>Eukaryota</taxon>
        <taxon>Metamonada</taxon>
        <taxon>Diplomonadida</taxon>
        <taxon>Hexamitidae</taxon>
        <taxon>Hexamitinae</taxon>
        <taxon>Trepomonas</taxon>
    </lineage>
</organism>
<dbReference type="AlphaFoldDB" id="A0A146K6V1"/>
<feature type="non-terminal residue" evidence="2">
    <location>
        <position position="1"/>
    </location>
</feature>
<keyword evidence="2" id="KW-0647">Proteasome</keyword>
<dbReference type="GO" id="GO:0008537">
    <property type="term" value="C:proteasome activator complex"/>
    <property type="evidence" value="ECO:0007669"/>
    <property type="project" value="InterPro"/>
</dbReference>
<reference evidence="2" key="1">
    <citation type="submission" date="2015-07" db="EMBL/GenBank/DDBJ databases">
        <title>Adaptation to a free-living lifestyle via gene acquisitions in the diplomonad Trepomonas sp. PC1.</title>
        <authorList>
            <person name="Xu F."/>
            <person name="Jerlstrom-Hultqvist J."/>
            <person name="Kolisko M."/>
            <person name="Simpson A.G.B."/>
            <person name="Roger A.J."/>
            <person name="Svard S.G."/>
            <person name="Andersson J.O."/>
        </authorList>
    </citation>
    <scope>NUCLEOTIDE SEQUENCE</scope>
    <source>
        <strain evidence="2">PC1</strain>
    </source>
</reference>
<dbReference type="InterPro" id="IPR036252">
    <property type="entry name" value="Proteasome_activ_sf"/>
</dbReference>
<dbReference type="EMBL" id="GDID01005041">
    <property type="protein sequence ID" value="JAP91565.1"/>
    <property type="molecule type" value="Transcribed_RNA"/>
</dbReference>
<accession>A0A146K6V1</accession>
<feature type="domain" description="Proteasome activator PA28 C-terminal" evidence="1">
    <location>
        <begin position="149"/>
        <end position="235"/>
    </location>
</feature>
<evidence type="ECO:0000259" key="1">
    <source>
        <dbReference type="Pfam" id="PF02252"/>
    </source>
</evidence>
<dbReference type="Gene3D" id="1.20.120.180">
    <property type="entry name" value="Proteasome activator pa28, C-terminal domain"/>
    <property type="match status" value="1"/>
</dbReference>
<sequence>DFRSLCASSDLPQTTVKKVKKIKKSEEAQRLLKSMRETIKIFQEQAEKIVFITIPEEVKSLDELRKEPYFDVKFEQKLEQQFKELQDTSKPFINESTKQSPLVLQPQKEFLQVETLMNNKTQELQTMITQIRRSIETIQWKKRSVIQEEVQKAVLAQLEVTQSNLQQITNLFLGYHEARADIVYQIQKYGIMDCFMLLPILELKISRALRGFIYDFRIHLLMLYEVLVMNFDKILGQEQKSHDYAGYM</sequence>
<dbReference type="Pfam" id="PF02252">
    <property type="entry name" value="PA28_C"/>
    <property type="match status" value="1"/>
</dbReference>
<evidence type="ECO:0000313" key="2">
    <source>
        <dbReference type="EMBL" id="JAP91565.1"/>
    </source>
</evidence>
<gene>
    <name evidence="2" type="ORF">TPC1_16788</name>
</gene>
<name>A0A146K6V1_9EUKA</name>
<protein>
    <submittedName>
        <fullName evidence="2">Proteasome activator pa28 beta subunit</fullName>
    </submittedName>
</protein>
<proteinExistence type="predicted"/>